<evidence type="ECO:0000313" key="1">
    <source>
        <dbReference type="EMBL" id="OZI84120.1"/>
    </source>
</evidence>
<dbReference type="Proteomes" id="UP000217163">
    <property type="component" value="Unassembled WGS sequence"/>
</dbReference>
<dbReference type="EMBL" id="NKQU01000608">
    <property type="protein sequence ID" value="OZI84120.1"/>
    <property type="molecule type" value="Genomic_DNA"/>
</dbReference>
<dbReference type="AlphaFoldDB" id="A0A261WDR1"/>
<organism evidence="1 2">
    <name type="scientific">Pseudomonas avellanae</name>
    <dbReference type="NCBI Taxonomy" id="46257"/>
    <lineage>
        <taxon>Bacteria</taxon>
        <taxon>Pseudomonadati</taxon>
        <taxon>Pseudomonadota</taxon>
        <taxon>Gammaproteobacteria</taxon>
        <taxon>Pseudomonadales</taxon>
        <taxon>Pseudomonadaceae</taxon>
        <taxon>Pseudomonas</taxon>
    </lineage>
</organism>
<reference evidence="2" key="1">
    <citation type="journal article" date="2016" name="Sci. Rep.">
        <title>Genome analysis of the kiwifruit canker pathogen Pseudomonas syringae pv. actinidiae biovar 5.</title>
        <authorList>
            <person name="Fujikawa T."/>
            <person name="Sawada H."/>
        </authorList>
    </citation>
    <scope>NUCLEOTIDE SEQUENCE [LARGE SCALE GENOMIC DNA]</scope>
    <source>
        <strain evidence="2">MAFF 212061</strain>
    </source>
</reference>
<proteinExistence type="predicted"/>
<gene>
    <name evidence="1" type="ORF">CFN58_26720</name>
</gene>
<accession>A0A261WDR1</accession>
<comment type="caution">
    <text evidence="1">The sequence shown here is derived from an EMBL/GenBank/DDBJ whole genome shotgun (WGS) entry which is preliminary data.</text>
</comment>
<protein>
    <submittedName>
        <fullName evidence="1">Uncharacterized protein</fullName>
    </submittedName>
</protein>
<name>A0A261WDR1_9PSED</name>
<sequence>MSTKQTKIEREFMGPFDRLIEEFGEAQEQSAPLDFKQLRKLMELCLENKLGENGVDECLRKV</sequence>
<evidence type="ECO:0000313" key="2">
    <source>
        <dbReference type="Proteomes" id="UP000217163"/>
    </source>
</evidence>